<organism evidence="7 8">
    <name type="scientific">Devosia yakushimensis</name>
    <dbReference type="NCBI Taxonomy" id="470028"/>
    <lineage>
        <taxon>Bacteria</taxon>
        <taxon>Pseudomonadati</taxon>
        <taxon>Pseudomonadota</taxon>
        <taxon>Alphaproteobacteria</taxon>
        <taxon>Hyphomicrobiales</taxon>
        <taxon>Devosiaceae</taxon>
        <taxon>Devosia</taxon>
    </lineage>
</organism>
<dbReference type="Pfam" id="PF00703">
    <property type="entry name" value="Glyco_hydro_2"/>
    <property type="match status" value="1"/>
</dbReference>
<dbReference type="Gene3D" id="2.60.120.260">
    <property type="entry name" value="Galactose-binding domain-like"/>
    <property type="match status" value="1"/>
</dbReference>
<dbReference type="Gene3D" id="3.20.20.80">
    <property type="entry name" value="Glycosidases"/>
    <property type="match status" value="1"/>
</dbReference>
<dbReference type="InterPro" id="IPR006102">
    <property type="entry name" value="Ig-like_GH2"/>
</dbReference>
<evidence type="ECO:0000259" key="4">
    <source>
        <dbReference type="Pfam" id="PF00703"/>
    </source>
</evidence>
<reference evidence="7" key="1">
    <citation type="journal article" date="2014" name="Int. J. Syst. Evol. Microbiol.">
        <title>Complete genome of a new Firmicutes species belonging to the dominant human colonic microbiota ('Ruminococcus bicirculans') reveals two chromosomes and a selective capacity to utilize plant glucans.</title>
        <authorList>
            <consortium name="NISC Comparative Sequencing Program"/>
            <person name="Wegmann U."/>
            <person name="Louis P."/>
            <person name="Goesmann A."/>
            <person name="Henrissat B."/>
            <person name="Duncan S.H."/>
            <person name="Flint H.J."/>
        </authorList>
    </citation>
    <scope>NUCLEOTIDE SEQUENCE</scope>
    <source>
        <strain evidence="7">NBRC 103855</strain>
    </source>
</reference>
<dbReference type="SUPFAM" id="SSF51445">
    <property type="entry name" value="(Trans)glycosidases"/>
    <property type="match status" value="1"/>
</dbReference>
<name>A0ABQ5UIV8_9HYPH</name>
<dbReference type="InterPro" id="IPR008979">
    <property type="entry name" value="Galactose-bd-like_sf"/>
</dbReference>
<proteinExistence type="inferred from homology"/>
<accession>A0ABQ5UIV8</accession>
<dbReference type="InterPro" id="IPR013783">
    <property type="entry name" value="Ig-like_fold"/>
</dbReference>
<dbReference type="Pfam" id="PF02836">
    <property type="entry name" value="Glyco_hydro_2_C"/>
    <property type="match status" value="1"/>
</dbReference>
<gene>
    <name evidence="7" type="ORF">GCM10007913_38280</name>
</gene>
<dbReference type="EMBL" id="BSNG01000003">
    <property type="protein sequence ID" value="GLQ11896.1"/>
    <property type="molecule type" value="Genomic_DNA"/>
</dbReference>
<keyword evidence="2" id="KW-0378">Hydrolase</keyword>
<dbReference type="Gene3D" id="2.60.40.10">
    <property type="entry name" value="Immunoglobulins"/>
    <property type="match status" value="1"/>
</dbReference>
<evidence type="ECO:0000313" key="7">
    <source>
        <dbReference type="EMBL" id="GLQ11896.1"/>
    </source>
</evidence>
<sequence>MDRAQARAEQTQSAARRSLSLDGVWQFRHEDGPWREAHVPSPWQAEFSDLVDTSGYAVYKRSFTLPEGWGAGELALKFGAVSYFCEVLLNGAEVGSHEGAFLPFEIVLPANLLKAQNEVEVRVTMPSADHRAYPDYPFGEVPHGKISWYGRIGGLWQSVSLEARDARHIESVAIAAGIDGAISVDLGFTAAAAGLAARVFVEDADGKLVAETEVSAGADVTAGLSVASPKLWSPDSPNLYTLTVELADADAVTHSFGFRSIEARDGKLLLNGEPLYMRGALDQDYYPDGIYTPPSLEFLEDQAKKAKHLGLNLLRCHIKVPDPRYYDVADRFGLLIWTEIPNVANFTAKAAARMRQTMEGILKRDRNHPSIIAWTIINEDWGTRMLENGEHRQWVKDTYDWLKAKDTTRLVVDNSACFPNFHVKTDINDYHYYRSVPERRQEWDDITAQFAAGADWTFSSLGDAERRGDEPLIVSEFGVWGLPDPAKLRRKDGSEPDWFETGSLWGDGVALPHGIEERFGALDLDRTFGSFDGFIEAVQWYQFMNLRYEIETMREHASIMGYVITEFTDVHWEANGLLDIERNPRVFHDVFAEINTDIVIVPRPARYSAYAGEALSFAIKIATGGLSIPEGAVLRWSGAVSGEASVATAGTVSTVSIDAELTMPAASANQMARIDFVLEAGGQVLARNSCDIALYAARNISGLPSIAAADPKLADYASGLGYRVVPAAEADLVLVHAVDGGDVEAIKAGARYVILADGSVKTNNNLRTDMPDGELPHRSIVADGRKFRPSLDQHLPGISLVERDGTIWRGDWIAGFSWVRRDGPFADIPGGPIFDLSFSDVVPHHLLTGFRPWEYGSNVHAGMVVGWVHKPAAIIGEKRVGRGGVVATTFRLTREAPGADPVAAALFDAVVQTAKELKVDQEVFG</sequence>
<evidence type="ECO:0000313" key="8">
    <source>
        <dbReference type="Proteomes" id="UP001161406"/>
    </source>
</evidence>
<protein>
    <recommendedName>
        <fullName evidence="9">Glycoside hydrolase family 2</fullName>
    </recommendedName>
</protein>
<feature type="domain" description="Glycoside hydrolase family 2 catalytic" evidence="5">
    <location>
        <begin position="262"/>
        <end position="479"/>
    </location>
</feature>
<feature type="domain" description="Glycoside hydrolase family 2 immunoglobulin-like beta-sandwich" evidence="4">
    <location>
        <begin position="199"/>
        <end position="259"/>
    </location>
</feature>
<dbReference type="Proteomes" id="UP001161406">
    <property type="component" value="Unassembled WGS sequence"/>
</dbReference>
<dbReference type="InterPro" id="IPR006103">
    <property type="entry name" value="Glyco_hydro_2_cat"/>
</dbReference>
<dbReference type="PANTHER" id="PTHR42732:SF2">
    <property type="entry name" value="BETA-MANNOSIDASE"/>
    <property type="match status" value="1"/>
</dbReference>
<dbReference type="InterPro" id="IPR051913">
    <property type="entry name" value="GH2_Domain-Containing"/>
</dbReference>
<evidence type="ECO:0000256" key="3">
    <source>
        <dbReference type="ARBA" id="ARBA00023295"/>
    </source>
</evidence>
<dbReference type="Pfam" id="PF02837">
    <property type="entry name" value="Glyco_hydro_2_N"/>
    <property type="match status" value="1"/>
</dbReference>
<comment type="caution">
    <text evidence="7">The sequence shown here is derived from an EMBL/GenBank/DDBJ whole genome shotgun (WGS) entry which is preliminary data.</text>
</comment>
<keyword evidence="8" id="KW-1185">Reference proteome</keyword>
<evidence type="ECO:0008006" key="9">
    <source>
        <dbReference type="Google" id="ProtNLM"/>
    </source>
</evidence>
<evidence type="ECO:0000256" key="1">
    <source>
        <dbReference type="ARBA" id="ARBA00007401"/>
    </source>
</evidence>
<keyword evidence="3" id="KW-0326">Glycosidase</keyword>
<comment type="similarity">
    <text evidence="1">Belongs to the glycosyl hydrolase 2 family.</text>
</comment>
<feature type="domain" description="Glycosyl hydrolases family 2 sugar binding" evidence="6">
    <location>
        <begin position="17"/>
        <end position="124"/>
    </location>
</feature>
<dbReference type="SUPFAM" id="SSF49303">
    <property type="entry name" value="beta-Galactosidase/glucuronidase domain"/>
    <property type="match status" value="1"/>
</dbReference>
<evidence type="ECO:0000259" key="6">
    <source>
        <dbReference type="Pfam" id="PF02837"/>
    </source>
</evidence>
<dbReference type="InterPro" id="IPR036156">
    <property type="entry name" value="Beta-gal/glucu_dom_sf"/>
</dbReference>
<dbReference type="InterPro" id="IPR006104">
    <property type="entry name" value="Glyco_hydro_2_N"/>
</dbReference>
<dbReference type="RefSeq" id="WP_284393600.1">
    <property type="nucleotide sequence ID" value="NZ_BSNG01000003.1"/>
</dbReference>
<evidence type="ECO:0000259" key="5">
    <source>
        <dbReference type="Pfam" id="PF02836"/>
    </source>
</evidence>
<dbReference type="InterPro" id="IPR017853">
    <property type="entry name" value="GH"/>
</dbReference>
<dbReference type="SUPFAM" id="SSF49785">
    <property type="entry name" value="Galactose-binding domain-like"/>
    <property type="match status" value="1"/>
</dbReference>
<dbReference type="PANTHER" id="PTHR42732">
    <property type="entry name" value="BETA-GALACTOSIDASE"/>
    <property type="match status" value="1"/>
</dbReference>
<reference evidence="7" key="2">
    <citation type="submission" date="2023-01" db="EMBL/GenBank/DDBJ databases">
        <title>Draft genome sequence of Devosia yakushimensis strain NBRC 103855.</title>
        <authorList>
            <person name="Sun Q."/>
            <person name="Mori K."/>
        </authorList>
    </citation>
    <scope>NUCLEOTIDE SEQUENCE</scope>
    <source>
        <strain evidence="7">NBRC 103855</strain>
    </source>
</reference>
<evidence type="ECO:0000256" key="2">
    <source>
        <dbReference type="ARBA" id="ARBA00022801"/>
    </source>
</evidence>